<dbReference type="EMBL" id="RQTF01000468">
    <property type="protein sequence ID" value="RZI02413.1"/>
    <property type="molecule type" value="Genomic_DNA"/>
</dbReference>
<evidence type="ECO:0000256" key="1">
    <source>
        <dbReference type="SAM" id="MobiDB-lite"/>
    </source>
</evidence>
<reference evidence="2 3" key="1">
    <citation type="submission" date="2018-11" db="EMBL/GenBank/DDBJ databases">
        <title>Genomic profiling of Staphylococcus species from a Poultry farm system in KwaZulu-Natal, South Africa.</title>
        <authorList>
            <person name="Amoako D.G."/>
            <person name="Somboro A.M."/>
            <person name="Abia A.L.K."/>
            <person name="Bester L.A."/>
            <person name="Essack S.Y."/>
        </authorList>
    </citation>
    <scope>NUCLEOTIDE SEQUENCE [LARGE SCALE GENOMIC DNA]</scope>
    <source>
        <strain evidence="2 3">SA12</strain>
    </source>
</reference>
<protein>
    <submittedName>
        <fullName evidence="2">Uncharacterized protein</fullName>
    </submittedName>
</protein>
<evidence type="ECO:0000313" key="2">
    <source>
        <dbReference type="EMBL" id="RZI02413.1"/>
    </source>
</evidence>
<proteinExistence type="predicted"/>
<accession>A0AB37XMT1</accession>
<dbReference type="AlphaFoldDB" id="A0AB37XMT1"/>
<comment type="caution">
    <text evidence="2">The sequence shown here is derived from an EMBL/GenBank/DDBJ whole genome shotgun (WGS) entry which is preliminary data.</text>
</comment>
<feature type="compositionally biased region" description="Basic and acidic residues" evidence="1">
    <location>
        <begin position="54"/>
        <end position="65"/>
    </location>
</feature>
<feature type="region of interest" description="Disordered" evidence="1">
    <location>
        <begin position="54"/>
        <end position="73"/>
    </location>
</feature>
<dbReference type="Proteomes" id="UP000294017">
    <property type="component" value="Unassembled WGS sequence"/>
</dbReference>
<evidence type="ECO:0000313" key="3">
    <source>
        <dbReference type="Proteomes" id="UP000294017"/>
    </source>
</evidence>
<feature type="non-terminal residue" evidence="2">
    <location>
        <position position="1"/>
    </location>
</feature>
<gene>
    <name evidence="2" type="ORF">EIH03_15790</name>
</gene>
<name>A0AB37XMT1_STAAU</name>
<organism evidence="2 3">
    <name type="scientific">Staphylococcus aureus</name>
    <dbReference type="NCBI Taxonomy" id="1280"/>
    <lineage>
        <taxon>Bacteria</taxon>
        <taxon>Bacillati</taxon>
        <taxon>Bacillota</taxon>
        <taxon>Bacilli</taxon>
        <taxon>Bacillales</taxon>
        <taxon>Staphylococcaceae</taxon>
        <taxon>Staphylococcus</taxon>
    </lineage>
</organism>
<feature type="non-terminal residue" evidence="2">
    <location>
        <position position="73"/>
    </location>
</feature>
<sequence>QQQELTELQKQLTTKIDSNHESINAIHTAQEAIQESQVSQAKALAETTKKVEKNAFTENNDDSKDSNVAGVYT</sequence>